<feature type="compositionally biased region" description="Polar residues" evidence="1">
    <location>
        <begin position="1"/>
        <end position="20"/>
    </location>
</feature>
<gene>
    <name evidence="2" type="ORF">F2Q70_00005059</name>
</gene>
<accession>A0A8S9IUX9</accession>
<protein>
    <submittedName>
        <fullName evidence="2">Uncharacterized protein</fullName>
    </submittedName>
</protein>
<comment type="caution">
    <text evidence="2">The sequence shown here is derived from an EMBL/GenBank/DDBJ whole genome shotgun (WGS) entry which is preliminary data.</text>
</comment>
<sequence length="145" mass="15966">MGATSRSDAMRSLQTTSQSDLAGATPRSRSPFHPGGSRKLTRSDLSERPLQVAPEAQSDLARVTPRGRSHFYRVTTTQWSRSDLSERPTEKTSWEVFRRKTPEKSSQLSAEVFSTVGGSLFTIGGSFFNVGGSLRMLVLQLTIKT</sequence>
<evidence type="ECO:0000313" key="2">
    <source>
        <dbReference type="EMBL" id="KAF2573781.1"/>
    </source>
</evidence>
<evidence type="ECO:0000256" key="1">
    <source>
        <dbReference type="SAM" id="MobiDB-lite"/>
    </source>
</evidence>
<dbReference type="EMBL" id="QGKY02001015">
    <property type="protein sequence ID" value="KAF2573781.1"/>
    <property type="molecule type" value="Genomic_DNA"/>
</dbReference>
<proteinExistence type="predicted"/>
<organism evidence="2">
    <name type="scientific">Brassica cretica</name>
    <name type="common">Mustard</name>
    <dbReference type="NCBI Taxonomy" id="69181"/>
    <lineage>
        <taxon>Eukaryota</taxon>
        <taxon>Viridiplantae</taxon>
        <taxon>Streptophyta</taxon>
        <taxon>Embryophyta</taxon>
        <taxon>Tracheophyta</taxon>
        <taxon>Spermatophyta</taxon>
        <taxon>Magnoliopsida</taxon>
        <taxon>eudicotyledons</taxon>
        <taxon>Gunneridae</taxon>
        <taxon>Pentapetalae</taxon>
        <taxon>rosids</taxon>
        <taxon>malvids</taxon>
        <taxon>Brassicales</taxon>
        <taxon>Brassicaceae</taxon>
        <taxon>Brassiceae</taxon>
        <taxon>Brassica</taxon>
    </lineage>
</organism>
<feature type="region of interest" description="Disordered" evidence="1">
    <location>
        <begin position="1"/>
        <end position="67"/>
    </location>
</feature>
<name>A0A8S9IUX9_BRACR</name>
<reference evidence="2" key="1">
    <citation type="submission" date="2019-12" db="EMBL/GenBank/DDBJ databases">
        <title>Genome sequencing and annotation of Brassica cretica.</title>
        <authorList>
            <person name="Studholme D.J."/>
            <person name="Sarris P.F."/>
        </authorList>
    </citation>
    <scope>NUCLEOTIDE SEQUENCE</scope>
    <source>
        <strain evidence="2">PFS-102/07</strain>
        <tissue evidence="2">Leaf</tissue>
    </source>
</reference>
<dbReference type="AlphaFoldDB" id="A0A8S9IUX9"/>